<dbReference type="GO" id="GO:0006352">
    <property type="term" value="P:DNA-templated transcription initiation"/>
    <property type="evidence" value="ECO:0007669"/>
    <property type="project" value="InterPro"/>
</dbReference>
<dbReference type="InterPro" id="IPR013324">
    <property type="entry name" value="RNA_pol_sigma_r3/r4-like"/>
</dbReference>
<gene>
    <name evidence="7" type="ORF">OBO34_03350</name>
</gene>
<evidence type="ECO:0000256" key="3">
    <source>
        <dbReference type="ARBA" id="ARBA00023082"/>
    </source>
</evidence>
<dbReference type="CDD" id="cd06171">
    <property type="entry name" value="Sigma70_r4"/>
    <property type="match status" value="1"/>
</dbReference>
<comment type="caution">
    <text evidence="7">The sequence shown here is derived from an EMBL/GenBank/DDBJ whole genome shotgun (WGS) entry which is preliminary data.</text>
</comment>
<reference evidence="7" key="1">
    <citation type="submission" date="2022-09" db="EMBL/GenBank/DDBJ databases">
        <title>Culturomic study of gut microbiota in children with autism spectrum disorder.</title>
        <authorList>
            <person name="Efimov B.A."/>
            <person name="Chaplin A.V."/>
            <person name="Sokolova S.R."/>
            <person name="Pikina A.P."/>
            <person name="Korzhanova M."/>
            <person name="Belova V."/>
            <person name="Korostin D."/>
        </authorList>
    </citation>
    <scope>NUCLEOTIDE SEQUENCE</scope>
    <source>
        <strain evidence="7">ASD5510</strain>
    </source>
</reference>
<dbReference type="SUPFAM" id="SSF88946">
    <property type="entry name" value="Sigma2 domain of RNA polymerase sigma factors"/>
    <property type="match status" value="1"/>
</dbReference>
<feature type="domain" description="RNA polymerase sigma factor 70 region 4 type 2" evidence="6">
    <location>
        <begin position="111"/>
        <end position="162"/>
    </location>
</feature>
<evidence type="ECO:0000256" key="2">
    <source>
        <dbReference type="ARBA" id="ARBA00023015"/>
    </source>
</evidence>
<dbReference type="InterPro" id="IPR013249">
    <property type="entry name" value="RNA_pol_sigma70_r4_t2"/>
</dbReference>
<dbReference type="PANTHER" id="PTHR43133">
    <property type="entry name" value="RNA POLYMERASE ECF-TYPE SIGMA FACTO"/>
    <property type="match status" value="1"/>
</dbReference>
<dbReference type="NCBIfam" id="TIGR02937">
    <property type="entry name" value="sigma70-ECF"/>
    <property type="match status" value="1"/>
</dbReference>
<dbReference type="InterPro" id="IPR036388">
    <property type="entry name" value="WH-like_DNA-bd_sf"/>
</dbReference>
<keyword evidence="8" id="KW-1185">Reference proteome</keyword>
<dbReference type="InterPro" id="IPR013325">
    <property type="entry name" value="RNA_pol_sigma_r2"/>
</dbReference>
<dbReference type="Pfam" id="PF04542">
    <property type="entry name" value="Sigma70_r2"/>
    <property type="match status" value="1"/>
</dbReference>
<dbReference type="GO" id="GO:0016987">
    <property type="term" value="F:sigma factor activity"/>
    <property type="evidence" value="ECO:0007669"/>
    <property type="project" value="UniProtKB-KW"/>
</dbReference>
<comment type="similarity">
    <text evidence="1">Belongs to the sigma-70 factor family. ECF subfamily.</text>
</comment>
<dbReference type="AlphaFoldDB" id="A0A9J6QPL8"/>
<keyword evidence="3" id="KW-0731">Sigma factor</keyword>
<dbReference type="InterPro" id="IPR014284">
    <property type="entry name" value="RNA_pol_sigma-70_dom"/>
</dbReference>
<evidence type="ECO:0000259" key="6">
    <source>
        <dbReference type="Pfam" id="PF08281"/>
    </source>
</evidence>
<evidence type="ECO:0000313" key="8">
    <source>
        <dbReference type="Proteomes" id="UP001065549"/>
    </source>
</evidence>
<evidence type="ECO:0000256" key="4">
    <source>
        <dbReference type="ARBA" id="ARBA00023163"/>
    </source>
</evidence>
<protein>
    <submittedName>
        <fullName evidence="7">RNA polymerase sigma factor</fullName>
    </submittedName>
</protein>
<evidence type="ECO:0000256" key="1">
    <source>
        <dbReference type="ARBA" id="ARBA00010641"/>
    </source>
</evidence>
<dbReference type="PANTHER" id="PTHR43133:SF51">
    <property type="entry name" value="RNA POLYMERASE SIGMA FACTOR"/>
    <property type="match status" value="1"/>
</dbReference>
<dbReference type="InterPro" id="IPR039425">
    <property type="entry name" value="RNA_pol_sigma-70-like"/>
</dbReference>
<evidence type="ECO:0000259" key="5">
    <source>
        <dbReference type="Pfam" id="PF04542"/>
    </source>
</evidence>
<evidence type="ECO:0000313" key="7">
    <source>
        <dbReference type="EMBL" id="MCU7377388.1"/>
    </source>
</evidence>
<dbReference type="InterPro" id="IPR007627">
    <property type="entry name" value="RNA_pol_sigma70_r2"/>
</dbReference>
<dbReference type="EMBL" id="JAOSHN010000001">
    <property type="protein sequence ID" value="MCU7377388.1"/>
    <property type="molecule type" value="Genomic_DNA"/>
</dbReference>
<keyword evidence="4" id="KW-0804">Transcription</keyword>
<dbReference type="Proteomes" id="UP001065549">
    <property type="component" value="Unassembled WGS sequence"/>
</dbReference>
<feature type="domain" description="RNA polymerase sigma-70 region 2" evidence="5">
    <location>
        <begin position="23"/>
        <end position="90"/>
    </location>
</feature>
<dbReference type="SUPFAM" id="SSF88659">
    <property type="entry name" value="Sigma3 and sigma4 domains of RNA polymerase sigma factors"/>
    <property type="match status" value="1"/>
</dbReference>
<name>A0A9J6QPL8_9FIRM</name>
<dbReference type="Gene3D" id="1.10.1740.10">
    <property type="match status" value="1"/>
</dbReference>
<dbReference type="Gene3D" id="1.10.10.10">
    <property type="entry name" value="Winged helix-like DNA-binding domain superfamily/Winged helix DNA-binding domain"/>
    <property type="match status" value="1"/>
</dbReference>
<proteinExistence type="inferred from homology"/>
<organism evidence="7 8">
    <name type="scientific">Hominibacterium faecale</name>
    <dbReference type="NCBI Taxonomy" id="2839743"/>
    <lineage>
        <taxon>Bacteria</taxon>
        <taxon>Bacillati</taxon>
        <taxon>Bacillota</taxon>
        <taxon>Clostridia</taxon>
        <taxon>Peptostreptococcales</taxon>
        <taxon>Anaerovoracaceae</taxon>
        <taxon>Hominibacterium</taxon>
    </lineage>
</organism>
<dbReference type="RefSeq" id="WP_253020755.1">
    <property type="nucleotide sequence ID" value="NZ_JAOSHN010000001.1"/>
</dbReference>
<sequence>MNIDRQELVRQAKKGSTQAFAALYEEIYMDLYRFAFYTMKQPQDAEDAVSEAVMTAFEKIGMLKKADAFKSWMFQIVVNQCRKKLKQKERQQQLGQEDEPYLAADPGTTLSLREAFEQLSDQERMIVALSVFGGYRSGEIGEQMGLPAPTVRSKMSRAFQKMRRFLGEEESI</sequence>
<dbReference type="Pfam" id="PF08281">
    <property type="entry name" value="Sigma70_r4_2"/>
    <property type="match status" value="1"/>
</dbReference>
<accession>A0A9J6QPL8</accession>
<dbReference type="GO" id="GO:0003677">
    <property type="term" value="F:DNA binding"/>
    <property type="evidence" value="ECO:0007669"/>
    <property type="project" value="InterPro"/>
</dbReference>
<keyword evidence="2" id="KW-0805">Transcription regulation</keyword>